<sequence>MKSKTNIVEEPIADYKKAEDDLMRKALSSSYIERFYTMARLMKMNIMLKSAKVIHKKMD</sequence>
<name>A0A4U1C9T5_9SPHI</name>
<accession>A0A4U1C9T5</accession>
<dbReference type="Proteomes" id="UP000310477">
    <property type="component" value="Unassembled WGS sequence"/>
</dbReference>
<gene>
    <name evidence="1" type="ORF">FA045_04525</name>
</gene>
<reference evidence="1 2" key="1">
    <citation type="submission" date="2019-04" db="EMBL/GenBank/DDBJ databases">
        <title>Pedobacter sp. AR-2-6 sp. nov., isolated from Arctic soil.</title>
        <authorList>
            <person name="Dahal R.H."/>
            <person name="Kim D.-U."/>
        </authorList>
    </citation>
    <scope>NUCLEOTIDE SEQUENCE [LARGE SCALE GENOMIC DNA]</scope>
    <source>
        <strain evidence="1 2">AR-2-6</strain>
    </source>
</reference>
<organism evidence="1 2">
    <name type="scientific">Pedobacter cryotolerans</name>
    <dbReference type="NCBI Taxonomy" id="2571270"/>
    <lineage>
        <taxon>Bacteria</taxon>
        <taxon>Pseudomonadati</taxon>
        <taxon>Bacteroidota</taxon>
        <taxon>Sphingobacteriia</taxon>
        <taxon>Sphingobacteriales</taxon>
        <taxon>Sphingobacteriaceae</taxon>
        <taxon>Pedobacter</taxon>
    </lineage>
</organism>
<dbReference type="AlphaFoldDB" id="A0A4U1C9T5"/>
<dbReference type="EMBL" id="SWBO01000002">
    <property type="protein sequence ID" value="TKC02545.1"/>
    <property type="molecule type" value="Genomic_DNA"/>
</dbReference>
<proteinExistence type="predicted"/>
<keyword evidence="2" id="KW-1185">Reference proteome</keyword>
<protein>
    <submittedName>
        <fullName evidence="1">Uncharacterized protein</fullName>
    </submittedName>
</protein>
<evidence type="ECO:0000313" key="1">
    <source>
        <dbReference type="EMBL" id="TKC02545.1"/>
    </source>
</evidence>
<evidence type="ECO:0000313" key="2">
    <source>
        <dbReference type="Proteomes" id="UP000310477"/>
    </source>
</evidence>
<comment type="caution">
    <text evidence="1">The sequence shown here is derived from an EMBL/GenBank/DDBJ whole genome shotgun (WGS) entry which is preliminary data.</text>
</comment>
<dbReference type="RefSeq" id="WP_136874909.1">
    <property type="nucleotide sequence ID" value="NZ_SWBO01000002.1"/>
</dbReference>
<dbReference type="OrthoDB" id="680773at2"/>